<sequence>MIKQDGMSRRYNECEMKPGPSSQPPPLSTSGRIRLFSPEGDRSALATISLETTAADLAKAYNVDAIYLQIGNLHIRKLSPSARALYILREFLSSLGHSENDIRTRGTELQFRHLLAFFLGRPILQPNSIARSEILIANCDVRRGRLVHRWSRQRCLLYNGSIRIQKENGEDDAMSLSRCRVDVCETRHGRCLRVQHSASVVLLHFDKPEVLALWLTKCRQSGQRNVCDLSDRKLTLLPESLLCSEADEVEQLNLRRNSLSARNNNEPSSAQLGWLDDLSRLTSLTSLDLSSNRLAVFPTSITQLPNLQKLNLSSNCIQTIPPNVRLLRRLASLDMENNWLSSLPIQLVECDQLVWLNLRFNRIKQVPEETLTNLPHLREWALAGNYIESLDVYRPVNIMKLDLRRSSLSGCFRLPSGCFDHLTFLDIRDNCKVSTVHLTNIPSLQVLHCERLQLTSLHLNGQSLTHLYAQHNMLDCLIVMPVPLHLVFIDVSHNKFDVLPDWIGDLSQIDCLRVNNNRLTSLPDRLFSVQSMRYLFCKNNRLKALPPLYDNCNLISCVLYSNQLEELPSNFLRKGSRLRHLNVSFNRLTGLPAVNAHHDRNRINTLRLSHNRLDESIVPILMKMRKLKILDLSHNRLRYFDDSALGSLTMLEELNLSSNELTTLSSSIFDLPALQILKAHSNRIKAIPDLSVSPTLQTVDISNNALGAHTSSIATGPALKQLDLTCNPALNLNSGTLRRTHKKPVALYDIGAQSQDRVQVGFSETSGNRNKLCIRRVHCGDIFGMVDGSSNYELPKTIQTISEPIIA</sequence>
<dbReference type="OrthoDB" id="1394818at2759"/>
<keyword evidence="6" id="KW-1185">Reference proteome</keyword>
<feature type="compositionally biased region" description="Basic and acidic residues" evidence="4">
    <location>
        <begin position="1"/>
        <end position="16"/>
    </location>
</feature>
<evidence type="ECO:0000256" key="2">
    <source>
        <dbReference type="ARBA" id="ARBA00022723"/>
    </source>
</evidence>
<evidence type="ECO:0000259" key="5">
    <source>
        <dbReference type="Pfam" id="PF23010"/>
    </source>
</evidence>
<dbReference type="OMA" id="GHNQICD"/>
<dbReference type="WBParaSite" id="HCON_00072160-00001">
    <property type="protein sequence ID" value="HCON_00072160-00001"/>
    <property type="gene ID" value="HCON_00072160"/>
</dbReference>
<dbReference type="Proteomes" id="UP000025227">
    <property type="component" value="Unplaced"/>
</dbReference>
<dbReference type="PANTHER" id="PTHR48051:SF54">
    <property type="entry name" value="LEUCINE-RICH REPEAT-CONTAINING PROTEIN"/>
    <property type="match status" value="1"/>
</dbReference>
<dbReference type="GO" id="GO:0046872">
    <property type="term" value="F:metal ion binding"/>
    <property type="evidence" value="ECO:0007669"/>
    <property type="project" value="UniProtKB-KW"/>
</dbReference>
<dbReference type="Gene3D" id="3.80.10.10">
    <property type="entry name" value="Ribonuclease Inhibitor"/>
    <property type="match status" value="4"/>
</dbReference>
<dbReference type="GO" id="GO:0005737">
    <property type="term" value="C:cytoplasm"/>
    <property type="evidence" value="ECO:0007669"/>
    <property type="project" value="TreeGrafter"/>
</dbReference>
<dbReference type="SMART" id="SM00369">
    <property type="entry name" value="LRR_TYP"/>
    <property type="match status" value="8"/>
</dbReference>
<keyword evidence="3" id="KW-0677">Repeat</keyword>
<dbReference type="InterPro" id="IPR032675">
    <property type="entry name" value="LRR_dom_sf"/>
</dbReference>
<accession>A0A7I4YC95</accession>
<evidence type="ECO:0000313" key="6">
    <source>
        <dbReference type="Proteomes" id="UP000025227"/>
    </source>
</evidence>
<dbReference type="InterPro" id="IPR003591">
    <property type="entry name" value="Leu-rich_rpt_typical-subtyp"/>
</dbReference>
<dbReference type="InterPro" id="IPR055071">
    <property type="entry name" value="RA_PHLPP-like"/>
</dbReference>
<dbReference type="SMART" id="SM00365">
    <property type="entry name" value="LRR_SD22"/>
    <property type="match status" value="3"/>
</dbReference>
<dbReference type="AlphaFoldDB" id="A0A7I4YC95"/>
<dbReference type="InterPro" id="IPR001611">
    <property type="entry name" value="Leu-rich_rpt"/>
</dbReference>
<dbReference type="PANTHER" id="PTHR48051">
    <property type="match status" value="1"/>
</dbReference>
<evidence type="ECO:0000256" key="1">
    <source>
        <dbReference type="ARBA" id="ARBA00022614"/>
    </source>
</evidence>
<dbReference type="SMART" id="SM00364">
    <property type="entry name" value="LRR_BAC"/>
    <property type="match status" value="9"/>
</dbReference>
<dbReference type="Pfam" id="PF23010">
    <property type="entry name" value="RA_3"/>
    <property type="match status" value="1"/>
</dbReference>
<organism evidence="6 7">
    <name type="scientific">Haemonchus contortus</name>
    <name type="common">Barber pole worm</name>
    <dbReference type="NCBI Taxonomy" id="6289"/>
    <lineage>
        <taxon>Eukaryota</taxon>
        <taxon>Metazoa</taxon>
        <taxon>Ecdysozoa</taxon>
        <taxon>Nematoda</taxon>
        <taxon>Chromadorea</taxon>
        <taxon>Rhabditida</taxon>
        <taxon>Rhabditina</taxon>
        <taxon>Rhabditomorpha</taxon>
        <taxon>Strongyloidea</taxon>
        <taxon>Trichostrongylidae</taxon>
        <taxon>Haemonchus</taxon>
    </lineage>
</organism>
<protein>
    <submittedName>
        <fullName evidence="7">PPM-type phosphatase domain-containing protein</fullName>
    </submittedName>
</protein>
<feature type="region of interest" description="Disordered" evidence="4">
    <location>
        <begin position="1"/>
        <end position="32"/>
    </location>
</feature>
<dbReference type="PROSITE" id="PS51450">
    <property type="entry name" value="LRR"/>
    <property type="match status" value="4"/>
</dbReference>
<dbReference type="FunFam" id="3.80.10.10:FF:001164">
    <property type="entry name" value="GH01279p"/>
    <property type="match status" value="1"/>
</dbReference>
<dbReference type="SUPFAM" id="SSF52058">
    <property type="entry name" value="L domain-like"/>
    <property type="match status" value="2"/>
</dbReference>
<evidence type="ECO:0000256" key="3">
    <source>
        <dbReference type="ARBA" id="ARBA00022737"/>
    </source>
</evidence>
<reference evidence="7" key="1">
    <citation type="submission" date="2020-12" db="UniProtKB">
        <authorList>
            <consortium name="WormBaseParasite"/>
        </authorList>
    </citation>
    <scope>IDENTIFICATION</scope>
    <source>
        <strain evidence="7">MHco3</strain>
    </source>
</reference>
<evidence type="ECO:0000313" key="7">
    <source>
        <dbReference type="WBParaSite" id="HCON_00072160-00001"/>
    </source>
</evidence>
<proteinExistence type="predicted"/>
<name>A0A7I4YC95_HAECO</name>
<dbReference type="PRINTS" id="PR00019">
    <property type="entry name" value="LEURICHRPT"/>
</dbReference>
<keyword evidence="2" id="KW-0479">Metal-binding</keyword>
<feature type="domain" description="PHLPP-like RA" evidence="5">
    <location>
        <begin position="33"/>
        <end position="118"/>
    </location>
</feature>
<dbReference type="InterPro" id="IPR050216">
    <property type="entry name" value="LRR_domain-containing"/>
</dbReference>
<dbReference type="Pfam" id="PF13855">
    <property type="entry name" value="LRR_8"/>
    <property type="match status" value="2"/>
</dbReference>
<evidence type="ECO:0000256" key="4">
    <source>
        <dbReference type="SAM" id="MobiDB-lite"/>
    </source>
</evidence>
<keyword evidence="1" id="KW-0433">Leucine-rich repeat</keyword>